<evidence type="ECO:0000313" key="9">
    <source>
        <dbReference type="Proteomes" id="UP001499863"/>
    </source>
</evidence>
<proteinExistence type="predicted"/>
<keyword evidence="6" id="KW-0456">Lyase</keyword>
<comment type="pathway">
    <text evidence="2">Purine metabolism; urate degradation; (S)-allantoin from urate: step 3/3.</text>
</comment>
<sequence length="167" mass="17662">MTDRARALDALAAADAVELRAVLLGICASPAWAEAVAAARPWRDRRALLDANAAAVAALSTADLQDALAGHARIGAPGAGDAAAEREQAGVRAADRALLDELHRANAAYEARFGHVFLIRATGRSAATMLAALRERLPNDPATETEIVRDELRRINNIRITRLLDGA</sequence>
<evidence type="ECO:0000256" key="5">
    <source>
        <dbReference type="ARBA" id="ARBA00022793"/>
    </source>
</evidence>
<evidence type="ECO:0000259" key="7">
    <source>
        <dbReference type="Pfam" id="PF09349"/>
    </source>
</evidence>
<evidence type="ECO:0000256" key="6">
    <source>
        <dbReference type="ARBA" id="ARBA00023239"/>
    </source>
</evidence>
<keyword evidence="9" id="KW-1185">Reference proteome</keyword>
<protein>
    <recommendedName>
        <fullName evidence="3">2-oxo-4-hydroxy-4-carboxy-5-ureidoimidazoline decarboxylase</fullName>
        <ecNumber evidence="3">4.1.1.97</ecNumber>
    </recommendedName>
</protein>
<feature type="domain" description="Oxo-4-hydroxy-4-carboxy-5-ureidoimidazoline decarboxylase" evidence="7">
    <location>
        <begin position="14"/>
        <end position="160"/>
    </location>
</feature>
<dbReference type="InterPro" id="IPR017595">
    <property type="entry name" value="OHCU_decarboxylase-2"/>
</dbReference>
<evidence type="ECO:0000256" key="1">
    <source>
        <dbReference type="ARBA" id="ARBA00001163"/>
    </source>
</evidence>
<dbReference type="Proteomes" id="UP001499863">
    <property type="component" value="Unassembled WGS sequence"/>
</dbReference>
<dbReference type="SUPFAM" id="SSF158694">
    <property type="entry name" value="UraD-Like"/>
    <property type="match status" value="1"/>
</dbReference>
<dbReference type="RefSeq" id="WP_344337656.1">
    <property type="nucleotide sequence ID" value="NZ_BAAAKJ010000216.1"/>
</dbReference>
<evidence type="ECO:0000256" key="3">
    <source>
        <dbReference type="ARBA" id="ARBA00012257"/>
    </source>
</evidence>
<gene>
    <name evidence="8" type="ORF">GCM10009639_39380</name>
</gene>
<dbReference type="Gene3D" id="1.10.3330.10">
    <property type="entry name" value="Oxo-4-hydroxy-4-carboxy-5-ureidoimidazoline decarboxylase"/>
    <property type="match status" value="1"/>
</dbReference>
<dbReference type="EC" id="4.1.1.97" evidence="3"/>
<dbReference type="PANTHER" id="PTHR43466:SF1">
    <property type="entry name" value="2-OXO-4-HYDROXY-4-CARBOXY-5-UREIDOIMIDAZOLINE DECARBOXYLASE-RELATED"/>
    <property type="match status" value="1"/>
</dbReference>
<dbReference type="NCBIfam" id="NF010372">
    <property type="entry name" value="PRK13798.1"/>
    <property type="match status" value="1"/>
</dbReference>
<reference evidence="9" key="1">
    <citation type="journal article" date="2019" name="Int. J. Syst. Evol. Microbiol.">
        <title>The Global Catalogue of Microorganisms (GCM) 10K type strain sequencing project: providing services to taxonomists for standard genome sequencing and annotation.</title>
        <authorList>
            <consortium name="The Broad Institute Genomics Platform"/>
            <consortium name="The Broad Institute Genome Sequencing Center for Infectious Disease"/>
            <person name="Wu L."/>
            <person name="Ma J."/>
        </authorList>
    </citation>
    <scope>NUCLEOTIDE SEQUENCE [LARGE SCALE GENOMIC DNA]</scope>
    <source>
        <strain evidence="9">JCM 12393</strain>
    </source>
</reference>
<dbReference type="InterPro" id="IPR018020">
    <property type="entry name" value="OHCU_decarboxylase"/>
</dbReference>
<evidence type="ECO:0000256" key="2">
    <source>
        <dbReference type="ARBA" id="ARBA00004754"/>
    </source>
</evidence>
<organism evidence="8 9">
    <name type="scientific">Kitasatospora putterlickiae</name>
    <dbReference type="NCBI Taxonomy" id="221725"/>
    <lineage>
        <taxon>Bacteria</taxon>
        <taxon>Bacillati</taxon>
        <taxon>Actinomycetota</taxon>
        <taxon>Actinomycetes</taxon>
        <taxon>Kitasatosporales</taxon>
        <taxon>Streptomycetaceae</taxon>
        <taxon>Kitasatospora</taxon>
    </lineage>
</organism>
<dbReference type="NCBIfam" id="TIGR03180">
    <property type="entry name" value="UraD_2"/>
    <property type="match status" value="1"/>
</dbReference>
<dbReference type="Pfam" id="PF09349">
    <property type="entry name" value="OHCU_decarbox"/>
    <property type="match status" value="1"/>
</dbReference>
<keyword evidence="5" id="KW-0210">Decarboxylase</keyword>
<comment type="catalytic activity">
    <reaction evidence="1">
        <text>5-hydroxy-2-oxo-4-ureido-2,5-dihydro-1H-imidazole-5-carboxylate + H(+) = (S)-allantoin + CO2</text>
        <dbReference type="Rhea" id="RHEA:26301"/>
        <dbReference type="ChEBI" id="CHEBI:15378"/>
        <dbReference type="ChEBI" id="CHEBI:15678"/>
        <dbReference type="ChEBI" id="CHEBI:16526"/>
        <dbReference type="ChEBI" id="CHEBI:58639"/>
        <dbReference type="EC" id="4.1.1.97"/>
    </reaction>
</comment>
<accession>A0ABP4IUN6</accession>
<evidence type="ECO:0000313" key="8">
    <source>
        <dbReference type="EMBL" id="GAA1399501.1"/>
    </source>
</evidence>
<dbReference type="InterPro" id="IPR036778">
    <property type="entry name" value="OHCU_decarboxylase_sf"/>
</dbReference>
<evidence type="ECO:0000256" key="4">
    <source>
        <dbReference type="ARBA" id="ARBA00022631"/>
    </source>
</evidence>
<name>A0ABP4IUN6_9ACTN</name>
<dbReference type="PANTHER" id="PTHR43466">
    <property type="entry name" value="2-OXO-4-HYDROXY-4-CARBOXY-5-UREIDOIMIDAZOLINE DECARBOXYLASE-RELATED"/>
    <property type="match status" value="1"/>
</dbReference>
<dbReference type="EMBL" id="BAAAKJ010000216">
    <property type="protein sequence ID" value="GAA1399501.1"/>
    <property type="molecule type" value="Genomic_DNA"/>
</dbReference>
<keyword evidence="4" id="KW-0659">Purine metabolism</keyword>
<comment type="caution">
    <text evidence="8">The sequence shown here is derived from an EMBL/GenBank/DDBJ whole genome shotgun (WGS) entry which is preliminary data.</text>
</comment>